<dbReference type="InterPro" id="IPR011009">
    <property type="entry name" value="Kinase-like_dom_sf"/>
</dbReference>
<dbReference type="Proteomes" id="UP001325479">
    <property type="component" value="Chromosome"/>
</dbReference>
<dbReference type="SUPFAM" id="SSF52540">
    <property type="entry name" value="P-loop containing nucleoside triphosphate hydrolases"/>
    <property type="match status" value="1"/>
</dbReference>
<accession>A0ABZ0WQJ9</accession>
<keyword evidence="4" id="KW-1185">Reference proteome</keyword>
<dbReference type="Gene3D" id="3.40.50.300">
    <property type="entry name" value="P-loop containing nucleotide triphosphate hydrolases"/>
    <property type="match status" value="1"/>
</dbReference>
<dbReference type="InterPro" id="IPR052732">
    <property type="entry name" value="Cell-binding_unc_protein"/>
</dbReference>
<dbReference type="EMBL" id="CP139965">
    <property type="protein sequence ID" value="WQD79674.1"/>
    <property type="molecule type" value="Genomic_DNA"/>
</dbReference>
<feature type="compositionally biased region" description="Pro residues" evidence="1">
    <location>
        <begin position="1"/>
        <end position="10"/>
    </location>
</feature>
<dbReference type="Gene3D" id="3.90.1200.10">
    <property type="match status" value="1"/>
</dbReference>
<dbReference type="PANTHER" id="PTHR43883">
    <property type="entry name" value="SLR0207 PROTEIN"/>
    <property type="match status" value="1"/>
</dbReference>
<dbReference type="Pfam" id="PF01636">
    <property type="entry name" value="APH"/>
    <property type="match status" value="1"/>
</dbReference>
<evidence type="ECO:0000259" key="2">
    <source>
        <dbReference type="Pfam" id="PF01636"/>
    </source>
</evidence>
<proteinExistence type="predicted"/>
<dbReference type="InterPro" id="IPR027417">
    <property type="entry name" value="P-loop_NTPase"/>
</dbReference>
<evidence type="ECO:0000313" key="4">
    <source>
        <dbReference type="Proteomes" id="UP001325479"/>
    </source>
</evidence>
<dbReference type="SUPFAM" id="SSF56112">
    <property type="entry name" value="Protein kinase-like (PK-like)"/>
    <property type="match status" value="1"/>
</dbReference>
<gene>
    <name evidence="3" type="ORF">U0042_08335</name>
</gene>
<dbReference type="Pfam" id="PF13671">
    <property type="entry name" value="AAA_33"/>
    <property type="match status" value="1"/>
</dbReference>
<evidence type="ECO:0000256" key="1">
    <source>
        <dbReference type="SAM" id="MobiDB-lite"/>
    </source>
</evidence>
<dbReference type="RefSeq" id="WP_114810542.1">
    <property type="nucleotide sequence ID" value="NZ_CP139965.1"/>
</dbReference>
<reference evidence="3 4" key="1">
    <citation type="submission" date="2023-12" db="EMBL/GenBank/DDBJ databases">
        <title>Genome sequencing and assembly of bacterial species from a model synthetic community.</title>
        <authorList>
            <person name="Hogle S.L."/>
        </authorList>
    </citation>
    <scope>NUCLEOTIDE SEQUENCE [LARGE SCALE GENOMIC DNA]</scope>
    <source>
        <strain evidence="3 4">HAMBI 2494</strain>
    </source>
</reference>
<dbReference type="InterPro" id="IPR002575">
    <property type="entry name" value="Aminoglycoside_PTrfase"/>
</dbReference>
<feature type="domain" description="Aminoglycoside phosphotransferase" evidence="2">
    <location>
        <begin position="138"/>
        <end position="312"/>
    </location>
</feature>
<evidence type="ECO:0000313" key="3">
    <source>
        <dbReference type="EMBL" id="WQD79674.1"/>
    </source>
</evidence>
<dbReference type="PANTHER" id="PTHR43883:SF1">
    <property type="entry name" value="GLUCONOKINASE"/>
    <property type="match status" value="1"/>
</dbReference>
<feature type="region of interest" description="Disordered" evidence="1">
    <location>
        <begin position="1"/>
        <end position="24"/>
    </location>
</feature>
<organism evidence="3 4">
    <name type="scientific">Paraburkholderia kururiensis</name>
    <dbReference type="NCBI Taxonomy" id="984307"/>
    <lineage>
        <taxon>Bacteria</taxon>
        <taxon>Pseudomonadati</taxon>
        <taxon>Pseudomonadota</taxon>
        <taxon>Betaproteobacteria</taxon>
        <taxon>Burkholderiales</taxon>
        <taxon>Burkholderiaceae</taxon>
        <taxon>Paraburkholderia</taxon>
    </lineage>
</organism>
<sequence length="584" mass="63769">MTTPRRPPVPRSTRSLRRRTSTRLARHEARAVDAALRRAATYRHPAGRIRRVETHISVIYLAGRFAYKRMKPVNFGFVDFRSLADRLRCCKAELKLNRPLAGPLYRAVMPVVRAGHRCVLGDGPGRIVDYVVQMRRFDEAHLFSKLVARHALRAADVDRAVDRLAAYHLHAPRRSPRAGYGGAERLRAQIEAVLPPRIDLPDRPTGSSEPHEPRRPALHAWIDSQFERLAPLLDARRAAGFVRACHGDLHLDNVVRHGGDALMFDCIEFNDALRWNDVANDLAFFLMDLEAHGRADLARRALDRWLQATGDFAALAAMPLYLAYRALVRAMVARLKAQTVRASSDGQRQRMGASAAPDYAALAMRMTAPRRPFLLLCHGYSGSGKSVASRALARLSGAIRVASDTERKRARPLSPVVERVLPPSAYTPAAIDAEYAHLLQIAGQILAAGYPALVDATFLKHAHRAPFVALAQKLGVSVVLLDFAASRACLQARVTGRSATGRDASDAGVAVLATQLAQAEPFTADEAALVVRFDTEVQQACFETAEWWAPLFARLRAMTGAEPCAVSAGGVPSGSGAQGGGSSE</sequence>
<name>A0ABZ0WQJ9_9BURK</name>
<protein>
    <submittedName>
        <fullName evidence="3">AAA family ATPase</fullName>
    </submittedName>
</protein>